<organism evidence="2 3">
    <name type="scientific">Actinacidiphila glaucinigra</name>
    <dbReference type="NCBI Taxonomy" id="235986"/>
    <lineage>
        <taxon>Bacteria</taxon>
        <taxon>Bacillati</taxon>
        <taxon>Actinomycetota</taxon>
        <taxon>Actinomycetes</taxon>
        <taxon>Kitasatosporales</taxon>
        <taxon>Streptomycetaceae</taxon>
        <taxon>Actinacidiphila</taxon>
    </lineage>
</organism>
<dbReference type="EMBL" id="FZOF01000005">
    <property type="protein sequence ID" value="SNS34532.1"/>
    <property type="molecule type" value="Genomic_DNA"/>
</dbReference>
<accession>A0A239DS06</accession>
<name>A0A239DS06_9ACTN</name>
<dbReference type="Proteomes" id="UP000198280">
    <property type="component" value="Unassembled WGS sequence"/>
</dbReference>
<protein>
    <submittedName>
        <fullName evidence="2">Uncharacterized protein</fullName>
    </submittedName>
</protein>
<evidence type="ECO:0000256" key="1">
    <source>
        <dbReference type="SAM" id="Coils"/>
    </source>
</evidence>
<feature type="coiled-coil region" evidence="1">
    <location>
        <begin position="46"/>
        <end position="73"/>
    </location>
</feature>
<dbReference type="AlphaFoldDB" id="A0A239DS06"/>
<proteinExistence type="predicted"/>
<keyword evidence="3" id="KW-1185">Reference proteome</keyword>
<sequence length="143" mass="15807">MDAVWVRGVNGLQMHHVTDLQDAGRFLGNAAMALRAAHVRTGAERFEGLAAELKALVTRVRKLEDEARSAMHELHATDPERFARCREGHEPWPGEIEAGFIPRHTCRDECLYHDRGVLEAITQCTCGRPPCQACQIGGPLPGD</sequence>
<dbReference type="RefSeq" id="WP_089223984.1">
    <property type="nucleotide sequence ID" value="NZ_FZOF01000005.1"/>
</dbReference>
<keyword evidence="1" id="KW-0175">Coiled coil</keyword>
<evidence type="ECO:0000313" key="2">
    <source>
        <dbReference type="EMBL" id="SNS34532.1"/>
    </source>
</evidence>
<reference evidence="2 3" key="1">
    <citation type="submission" date="2017-06" db="EMBL/GenBank/DDBJ databases">
        <authorList>
            <person name="Kim H.J."/>
            <person name="Triplett B.A."/>
        </authorList>
    </citation>
    <scope>NUCLEOTIDE SEQUENCE [LARGE SCALE GENOMIC DNA]</scope>
    <source>
        <strain evidence="2 3">CGMCC 4.1858</strain>
    </source>
</reference>
<dbReference type="OrthoDB" id="3527888at2"/>
<gene>
    <name evidence="2" type="ORF">SAMN05216252_105104</name>
</gene>
<evidence type="ECO:0000313" key="3">
    <source>
        <dbReference type="Proteomes" id="UP000198280"/>
    </source>
</evidence>